<dbReference type="KEGG" id="llu:AKJ09_05782"/>
<dbReference type="GO" id="GO:0005085">
    <property type="term" value="F:guanyl-nucleotide exchange factor activity"/>
    <property type="evidence" value="ECO:0007669"/>
    <property type="project" value="TreeGrafter"/>
</dbReference>
<dbReference type="Gene3D" id="2.130.10.30">
    <property type="entry name" value="Regulator of chromosome condensation 1/beta-lactamase-inhibitor protein II"/>
    <property type="match status" value="2"/>
</dbReference>
<gene>
    <name evidence="2" type="ORF">AKJ09_05782</name>
</gene>
<proteinExistence type="predicted"/>
<name>A0A0K1Q011_9BACT</name>
<keyword evidence="3" id="KW-1185">Reference proteome</keyword>
<dbReference type="AlphaFoldDB" id="A0A0K1Q011"/>
<dbReference type="SUPFAM" id="SSF50985">
    <property type="entry name" value="RCC1/BLIP-II"/>
    <property type="match status" value="2"/>
</dbReference>
<evidence type="ECO:0008006" key="4">
    <source>
        <dbReference type="Google" id="ProtNLM"/>
    </source>
</evidence>
<dbReference type="InterPro" id="IPR009091">
    <property type="entry name" value="RCC1/BLIP-II"/>
</dbReference>
<organism evidence="2 3">
    <name type="scientific">Labilithrix luteola</name>
    <dbReference type="NCBI Taxonomy" id="1391654"/>
    <lineage>
        <taxon>Bacteria</taxon>
        <taxon>Pseudomonadati</taxon>
        <taxon>Myxococcota</taxon>
        <taxon>Polyangia</taxon>
        <taxon>Polyangiales</taxon>
        <taxon>Labilitrichaceae</taxon>
        <taxon>Labilithrix</taxon>
    </lineage>
</organism>
<evidence type="ECO:0000256" key="1">
    <source>
        <dbReference type="SAM" id="MobiDB-lite"/>
    </source>
</evidence>
<dbReference type="PANTHER" id="PTHR45982:SF1">
    <property type="entry name" value="REGULATOR OF CHROMOSOME CONDENSATION"/>
    <property type="match status" value="1"/>
</dbReference>
<feature type="region of interest" description="Disordered" evidence="1">
    <location>
        <begin position="437"/>
        <end position="457"/>
    </location>
</feature>
<evidence type="ECO:0000313" key="3">
    <source>
        <dbReference type="Proteomes" id="UP000064967"/>
    </source>
</evidence>
<sequence>MATATLVACSSTGDGDRGFDDGIDAGDASPLDAAIRETSASDATIDQRPEFDPSDEPVVCAVAPCAVQLVAGERHFCARMSDGAVRCWGSNANGALGIVDDGSGPDPDTGDGGPSAVVVGSVTDLSGVTAIAAAGATTCAVIGDGGVRCWGADDMGQLGRGGSPAIFDYDPHPIPAPVALPGAATRVDVGPRSACAVLANEEIWCWGDNTQLLLARRTDAAVGEPAKANLGAFVVRRTAAGTSSGFGVTDGGELISWGAVAGPDGVVGGRAASMSPDARPLSIKLGSVTSLAVSSTTLVQQGGRPPPPPLRIAHACAVTNGELRCWGASRQGALGTGFPDPAPKPTRANVNSKKGWPQQVAAAGEITCVRLTDGTVQCAGDNSSGAIGEGPETDYLMFFVPVSGIDERVVQVVVASGSVCALAKTGRVVCWGSNANGELGRGTTDQDPHPVPATVAF</sequence>
<dbReference type="PROSITE" id="PS50012">
    <property type="entry name" value="RCC1_3"/>
    <property type="match status" value="3"/>
</dbReference>
<dbReference type="PANTHER" id="PTHR45982">
    <property type="entry name" value="REGULATOR OF CHROMOSOME CONDENSATION"/>
    <property type="match status" value="1"/>
</dbReference>
<reference evidence="2 3" key="1">
    <citation type="submission" date="2015-08" db="EMBL/GenBank/DDBJ databases">
        <authorList>
            <person name="Babu N.S."/>
            <person name="Beckwith C.J."/>
            <person name="Beseler K.G."/>
            <person name="Brison A."/>
            <person name="Carone J.V."/>
            <person name="Caskin T.P."/>
            <person name="Diamond M."/>
            <person name="Durham M.E."/>
            <person name="Foxe J.M."/>
            <person name="Go M."/>
            <person name="Henderson B.A."/>
            <person name="Jones I.B."/>
            <person name="McGettigan J.A."/>
            <person name="Micheletti S.J."/>
            <person name="Nasrallah M.E."/>
            <person name="Ortiz D."/>
            <person name="Piller C.R."/>
            <person name="Privatt S.R."/>
            <person name="Schneider S.L."/>
            <person name="Sharp S."/>
            <person name="Smith T.C."/>
            <person name="Stanton J.D."/>
            <person name="Ullery H.E."/>
            <person name="Wilson R.J."/>
            <person name="Serrano M.G."/>
            <person name="Buck G."/>
            <person name="Lee V."/>
            <person name="Wang Y."/>
            <person name="Carvalho R."/>
            <person name="Voegtly L."/>
            <person name="Shi R."/>
            <person name="Duckworth R."/>
            <person name="Johnson A."/>
            <person name="Loviza R."/>
            <person name="Walstead R."/>
            <person name="Shah Z."/>
            <person name="Kiflezghi M."/>
            <person name="Wade K."/>
            <person name="Ball S.L."/>
            <person name="Bradley K.W."/>
            <person name="Asai D.J."/>
            <person name="Bowman C.A."/>
            <person name="Russell D.A."/>
            <person name="Pope W.H."/>
            <person name="Jacobs-Sera D."/>
            <person name="Hendrix R.W."/>
            <person name="Hatfull G.F."/>
        </authorList>
    </citation>
    <scope>NUCLEOTIDE SEQUENCE [LARGE SCALE GENOMIC DNA]</scope>
    <source>
        <strain evidence="2 3">DSM 27648</strain>
    </source>
</reference>
<dbReference type="InterPro" id="IPR051553">
    <property type="entry name" value="Ran_GTPase-activating"/>
</dbReference>
<evidence type="ECO:0000313" key="2">
    <source>
        <dbReference type="EMBL" id="AKU99118.1"/>
    </source>
</evidence>
<dbReference type="InterPro" id="IPR000408">
    <property type="entry name" value="Reg_chr_condens"/>
</dbReference>
<dbReference type="EMBL" id="CP012333">
    <property type="protein sequence ID" value="AKU99118.1"/>
    <property type="molecule type" value="Genomic_DNA"/>
</dbReference>
<dbReference type="PRINTS" id="PR00633">
    <property type="entry name" value="RCCNDNSATION"/>
</dbReference>
<dbReference type="STRING" id="1391654.AKJ09_05782"/>
<dbReference type="GO" id="GO:0005737">
    <property type="term" value="C:cytoplasm"/>
    <property type="evidence" value="ECO:0007669"/>
    <property type="project" value="TreeGrafter"/>
</dbReference>
<protein>
    <recommendedName>
        <fullName evidence="4">BNR repeat domain protein</fullName>
    </recommendedName>
</protein>
<dbReference type="Proteomes" id="UP000064967">
    <property type="component" value="Chromosome"/>
</dbReference>
<dbReference type="Pfam" id="PF13540">
    <property type="entry name" value="RCC1_2"/>
    <property type="match status" value="2"/>
</dbReference>
<accession>A0A0K1Q011</accession>